<evidence type="ECO:0000313" key="6">
    <source>
        <dbReference type="EMBL" id="GHD52436.1"/>
    </source>
</evidence>
<dbReference type="GO" id="GO:0005975">
    <property type="term" value="P:carbohydrate metabolic process"/>
    <property type="evidence" value="ECO:0007669"/>
    <property type="project" value="InterPro"/>
</dbReference>
<proteinExistence type="inferred from homology"/>
<comment type="similarity">
    <text evidence="2">Belongs to the polysaccharide deacetylase family.</text>
</comment>
<comment type="function">
    <text evidence="1">Is involved in generating a small heat-stable compound (Nod), an acylated oligomer of N-acetylglucosamine, that stimulates mitosis in various plant protoplasts.</text>
</comment>
<dbReference type="CDD" id="cd10938">
    <property type="entry name" value="CE4_HpPgdA_like"/>
    <property type="match status" value="1"/>
</dbReference>
<dbReference type="RefSeq" id="WP_189990555.1">
    <property type="nucleotide sequence ID" value="NZ_BMZS01000006.1"/>
</dbReference>
<name>A0A918XSK4_9PROT</name>
<dbReference type="SUPFAM" id="SSF88713">
    <property type="entry name" value="Glycoside hydrolase/deacetylase"/>
    <property type="match status" value="1"/>
</dbReference>
<evidence type="ECO:0000259" key="5">
    <source>
        <dbReference type="PROSITE" id="PS51677"/>
    </source>
</evidence>
<dbReference type="Pfam" id="PF01522">
    <property type="entry name" value="Polysacc_deac_1"/>
    <property type="match status" value="1"/>
</dbReference>
<dbReference type="PANTHER" id="PTHR47561:SF1">
    <property type="entry name" value="POLYSACCHARIDE DEACETYLASE FAMILY PROTEIN (AFU_ORTHOLOGUE AFUA_6G05030)"/>
    <property type="match status" value="1"/>
</dbReference>
<organism evidence="6 7">
    <name type="scientific">Thalassobaculum fulvum</name>
    <dbReference type="NCBI Taxonomy" id="1633335"/>
    <lineage>
        <taxon>Bacteria</taxon>
        <taxon>Pseudomonadati</taxon>
        <taxon>Pseudomonadota</taxon>
        <taxon>Alphaproteobacteria</taxon>
        <taxon>Rhodospirillales</taxon>
        <taxon>Thalassobaculaceae</taxon>
        <taxon>Thalassobaculum</taxon>
    </lineage>
</organism>
<keyword evidence="7" id="KW-1185">Reference proteome</keyword>
<feature type="domain" description="NodB homology" evidence="5">
    <location>
        <begin position="64"/>
        <end position="288"/>
    </location>
</feature>
<accession>A0A918XSK4</accession>
<evidence type="ECO:0000256" key="3">
    <source>
        <dbReference type="ARBA" id="ARBA00020071"/>
    </source>
</evidence>
<dbReference type="GO" id="GO:0016810">
    <property type="term" value="F:hydrolase activity, acting on carbon-nitrogen (but not peptide) bonds"/>
    <property type="evidence" value="ECO:0007669"/>
    <property type="project" value="InterPro"/>
</dbReference>
<dbReference type="EMBL" id="BMZS01000006">
    <property type="protein sequence ID" value="GHD52436.1"/>
    <property type="molecule type" value="Genomic_DNA"/>
</dbReference>
<dbReference type="PANTHER" id="PTHR47561">
    <property type="entry name" value="POLYSACCHARIDE DEACETYLASE FAMILY PROTEIN (AFU_ORTHOLOGUE AFUA_6G05030)"/>
    <property type="match status" value="1"/>
</dbReference>
<dbReference type="PROSITE" id="PS51677">
    <property type="entry name" value="NODB"/>
    <property type="match status" value="1"/>
</dbReference>
<dbReference type="InterPro" id="IPR037950">
    <property type="entry name" value="PgdA-like"/>
</dbReference>
<evidence type="ECO:0000256" key="1">
    <source>
        <dbReference type="ARBA" id="ARBA00003236"/>
    </source>
</evidence>
<protein>
    <recommendedName>
        <fullName evidence="3">Chitooligosaccharide deacetylase</fullName>
    </recommendedName>
    <alternativeName>
        <fullName evidence="4">Nodulation protein B</fullName>
    </alternativeName>
</protein>
<reference evidence="6" key="2">
    <citation type="submission" date="2020-09" db="EMBL/GenBank/DDBJ databases">
        <authorList>
            <person name="Sun Q."/>
            <person name="Kim S."/>
        </authorList>
    </citation>
    <scope>NUCLEOTIDE SEQUENCE</scope>
    <source>
        <strain evidence="6">KCTC 42651</strain>
    </source>
</reference>
<dbReference type="InterPro" id="IPR011330">
    <property type="entry name" value="Glyco_hydro/deAcase_b/a-brl"/>
</dbReference>
<comment type="caution">
    <text evidence="6">The sequence shown here is derived from an EMBL/GenBank/DDBJ whole genome shotgun (WGS) entry which is preliminary data.</text>
</comment>
<dbReference type="Proteomes" id="UP000630353">
    <property type="component" value="Unassembled WGS sequence"/>
</dbReference>
<gene>
    <name evidence="6" type="ORF">GCM10017083_27720</name>
</gene>
<evidence type="ECO:0000256" key="2">
    <source>
        <dbReference type="ARBA" id="ARBA00010973"/>
    </source>
</evidence>
<sequence>MSPQQPEPQDHPWQWPEARWRAVVDKVRAGRSLKPAAWKDGARVAVAISFDSDHETSTLRWGDTSPGRLSQGQYGSRVGIPRIRQILSRHGVPATFFVPAVVAMLHPDEQRALVGDGHEIGIHSWIHELNSKLPPEDERDLQFRAADTLEKITGVRPVGIRTPSWDFSQHTLAITREMGLLYDSSLMADDEPYELLENGEQTGVVELPVEWIRDDAVYFNMDRFSALRPYTPPSSVLEVFKAEFDGAYEEGGLFLLTMHPHIIGHRSRVRMLEDLIRHIRAHDGVWFATHAEVARHCLDAA</sequence>
<dbReference type="InterPro" id="IPR002509">
    <property type="entry name" value="NODB_dom"/>
</dbReference>
<reference evidence="6" key="1">
    <citation type="journal article" date="2014" name="Int. J. Syst. Evol. Microbiol.">
        <title>Complete genome sequence of Corynebacterium casei LMG S-19264T (=DSM 44701T), isolated from a smear-ripened cheese.</title>
        <authorList>
            <consortium name="US DOE Joint Genome Institute (JGI-PGF)"/>
            <person name="Walter F."/>
            <person name="Albersmeier A."/>
            <person name="Kalinowski J."/>
            <person name="Ruckert C."/>
        </authorList>
    </citation>
    <scope>NUCLEOTIDE SEQUENCE</scope>
    <source>
        <strain evidence="6">KCTC 42651</strain>
    </source>
</reference>
<evidence type="ECO:0000313" key="7">
    <source>
        <dbReference type="Proteomes" id="UP000630353"/>
    </source>
</evidence>
<dbReference type="Gene3D" id="3.20.20.370">
    <property type="entry name" value="Glycoside hydrolase/deacetylase"/>
    <property type="match status" value="1"/>
</dbReference>
<evidence type="ECO:0000256" key="4">
    <source>
        <dbReference type="ARBA" id="ARBA00032976"/>
    </source>
</evidence>
<dbReference type="AlphaFoldDB" id="A0A918XSK4"/>